<dbReference type="SUPFAM" id="SSF52540">
    <property type="entry name" value="P-loop containing nucleoside triphosphate hydrolases"/>
    <property type="match status" value="1"/>
</dbReference>
<organism evidence="13 14">
    <name type="scientific">Dictyobacter vulcani</name>
    <dbReference type="NCBI Taxonomy" id="2607529"/>
    <lineage>
        <taxon>Bacteria</taxon>
        <taxon>Bacillati</taxon>
        <taxon>Chloroflexota</taxon>
        <taxon>Ktedonobacteria</taxon>
        <taxon>Ktedonobacterales</taxon>
        <taxon>Dictyobacteraceae</taxon>
        <taxon>Dictyobacter</taxon>
    </lineage>
</organism>
<dbReference type="Gene3D" id="3.40.50.300">
    <property type="entry name" value="P-loop containing nucleotide triphosphate hydrolases"/>
    <property type="match status" value="1"/>
</dbReference>
<feature type="region of interest" description="Disordered" evidence="9">
    <location>
        <begin position="136"/>
        <end position="157"/>
    </location>
</feature>
<dbReference type="GO" id="GO:0005886">
    <property type="term" value="C:plasma membrane"/>
    <property type="evidence" value="ECO:0007669"/>
    <property type="project" value="UniProtKB-SubCell"/>
</dbReference>
<evidence type="ECO:0008006" key="15">
    <source>
        <dbReference type="Google" id="ProtNLM"/>
    </source>
</evidence>
<proteinExistence type="inferred from homology"/>
<dbReference type="InterPro" id="IPR003856">
    <property type="entry name" value="LPS_length_determ_N"/>
</dbReference>
<dbReference type="Pfam" id="PF02706">
    <property type="entry name" value="Wzz"/>
    <property type="match status" value="1"/>
</dbReference>
<evidence type="ECO:0000256" key="8">
    <source>
        <dbReference type="ARBA" id="ARBA00023136"/>
    </source>
</evidence>
<evidence type="ECO:0000256" key="1">
    <source>
        <dbReference type="ARBA" id="ARBA00004651"/>
    </source>
</evidence>
<feature type="transmembrane region" description="Helical" evidence="10">
    <location>
        <begin position="238"/>
        <end position="260"/>
    </location>
</feature>
<dbReference type="AlphaFoldDB" id="A0A5J4KHG1"/>
<feature type="transmembrane region" description="Helical" evidence="10">
    <location>
        <begin position="14"/>
        <end position="35"/>
    </location>
</feature>
<feature type="domain" description="Polysaccharide chain length determinant N-terminal" evidence="12">
    <location>
        <begin position="4"/>
        <end position="86"/>
    </location>
</feature>
<evidence type="ECO:0000256" key="4">
    <source>
        <dbReference type="ARBA" id="ARBA00022692"/>
    </source>
</evidence>
<feature type="compositionally biased region" description="Basic and acidic residues" evidence="9">
    <location>
        <begin position="137"/>
        <end position="150"/>
    </location>
</feature>
<evidence type="ECO:0000313" key="13">
    <source>
        <dbReference type="EMBL" id="GER85857.1"/>
    </source>
</evidence>
<keyword evidence="3" id="KW-1003">Cell membrane</keyword>
<dbReference type="InterPro" id="IPR050445">
    <property type="entry name" value="Bact_polysacc_biosynth/exp"/>
</dbReference>
<evidence type="ECO:0000256" key="9">
    <source>
        <dbReference type="SAM" id="MobiDB-lite"/>
    </source>
</evidence>
<dbReference type="RefSeq" id="WP_151754081.1">
    <property type="nucleotide sequence ID" value="NZ_BKZW01000001.1"/>
</dbReference>
<keyword evidence="5" id="KW-0547">Nucleotide-binding</keyword>
<dbReference type="InterPro" id="IPR005702">
    <property type="entry name" value="Wzc-like_C"/>
</dbReference>
<reference evidence="13 14" key="1">
    <citation type="submission" date="2019-10" db="EMBL/GenBank/DDBJ databases">
        <title>Dictyobacter vulcani sp. nov., within the class Ktedonobacteria, isolated from soil of volcanic Mt. Zao.</title>
        <authorList>
            <person name="Zheng Y."/>
            <person name="Wang C.M."/>
            <person name="Sakai Y."/>
            <person name="Abe K."/>
            <person name="Yokota A."/>
            <person name="Yabe S."/>
        </authorList>
    </citation>
    <scope>NUCLEOTIDE SEQUENCE [LARGE SCALE GENOMIC DNA]</scope>
    <source>
        <strain evidence="13 14">W12</strain>
    </source>
</reference>
<keyword evidence="4 10" id="KW-0812">Transmembrane</keyword>
<evidence type="ECO:0000313" key="14">
    <source>
        <dbReference type="Proteomes" id="UP000326912"/>
    </source>
</evidence>
<dbReference type="Pfam" id="PF01656">
    <property type="entry name" value="CbiA"/>
    <property type="match status" value="1"/>
</dbReference>
<name>A0A5J4KHG1_9CHLR</name>
<evidence type="ECO:0000259" key="12">
    <source>
        <dbReference type="Pfam" id="PF02706"/>
    </source>
</evidence>
<dbReference type="InterPro" id="IPR027417">
    <property type="entry name" value="P-loop_NTPase"/>
</dbReference>
<feature type="region of interest" description="Disordered" evidence="9">
    <location>
        <begin position="169"/>
        <end position="191"/>
    </location>
</feature>
<keyword evidence="6" id="KW-0067">ATP-binding</keyword>
<dbReference type="CDD" id="cd05387">
    <property type="entry name" value="BY-kinase"/>
    <property type="match status" value="1"/>
</dbReference>
<gene>
    <name evidence="13" type="ORF">KDW_00190</name>
</gene>
<evidence type="ECO:0000256" key="2">
    <source>
        <dbReference type="ARBA" id="ARBA00006683"/>
    </source>
</evidence>
<comment type="similarity">
    <text evidence="2">Belongs to the CpsC/CapA family.</text>
</comment>
<evidence type="ECO:0000256" key="10">
    <source>
        <dbReference type="SAM" id="Phobius"/>
    </source>
</evidence>
<dbReference type="Proteomes" id="UP000326912">
    <property type="component" value="Unassembled WGS sequence"/>
</dbReference>
<protein>
    <recommendedName>
        <fullName evidence="15">CobQ/CobB/MinD/ParA nucleotide binding domain-containing protein</fullName>
    </recommendedName>
</protein>
<sequence length="571" mass="62588">MTFGQYWSIVVQRWYLILACCVLVGIGATLVSLFITPVYRSAVLIQVAIHSSGNQSDINDLLASNQLVQTEAQLATSDPIVKEVAIHHPGLTSVQLANMVSSSVKLNTQLFEIDVQDTDAQRAATLANEVAQTFIQHQERSRQQEDKEAQKPLQQEITTTQHQIDALKILPTPSPSPDTSAKGATDSSPTEQITPLQQHYNQWQLALAQLELSQAQRSNFLLIVQPAQVNPEPVQPKFWLNVGGGLVAGLVLGLIFVLIWDQIDQRIYTSEMLQQLVDWPILALISRVPTGERIIHPQGMDTNVEAYRILRSNIGFAGVDKPLRSLMVTSALSREGKSTVAANLAIYMALAGKRTLLIDADLLCPTLHEKFSIAAGKPGLSNAILACGMPRFPTPFPRTTGVINPRSISIAPFIHQVDIPNLSVMPSGPLPPNPSELFDSQAMQRFFQALDTYGVETIIFDTSPLLGLSEAMMLSAKVDGTIVVADLSCIHKPDLRQAQSLLVQAGAHLVGCVLNQQPPPTHRSAHSLYRNYRWRSQIEKNDAKPSLFIQPQTMAFNPETASGSAVGQKYK</sequence>
<comment type="caution">
    <text evidence="13">The sequence shown here is derived from an EMBL/GenBank/DDBJ whole genome shotgun (WGS) entry which is preliminary data.</text>
</comment>
<evidence type="ECO:0000256" key="7">
    <source>
        <dbReference type="ARBA" id="ARBA00022989"/>
    </source>
</evidence>
<evidence type="ECO:0000256" key="5">
    <source>
        <dbReference type="ARBA" id="ARBA00022741"/>
    </source>
</evidence>
<dbReference type="InterPro" id="IPR002586">
    <property type="entry name" value="CobQ/CobB/MinD/ParA_Nub-bd_dom"/>
</dbReference>
<evidence type="ECO:0000259" key="11">
    <source>
        <dbReference type="Pfam" id="PF01656"/>
    </source>
</evidence>
<dbReference type="EMBL" id="BKZW01000001">
    <property type="protein sequence ID" value="GER85857.1"/>
    <property type="molecule type" value="Genomic_DNA"/>
</dbReference>
<comment type="subcellular location">
    <subcellularLocation>
        <location evidence="1">Cell membrane</location>
        <topology evidence="1">Multi-pass membrane protein</topology>
    </subcellularLocation>
</comment>
<feature type="domain" description="CobQ/CobB/MinD/ParA nucleotide binding" evidence="11">
    <location>
        <begin position="327"/>
        <end position="439"/>
    </location>
</feature>
<evidence type="ECO:0000256" key="6">
    <source>
        <dbReference type="ARBA" id="ARBA00022840"/>
    </source>
</evidence>
<accession>A0A5J4KHG1</accession>
<evidence type="ECO:0000256" key="3">
    <source>
        <dbReference type="ARBA" id="ARBA00022475"/>
    </source>
</evidence>
<dbReference type="PANTHER" id="PTHR32309">
    <property type="entry name" value="TYROSINE-PROTEIN KINASE"/>
    <property type="match status" value="1"/>
</dbReference>
<dbReference type="PANTHER" id="PTHR32309:SF13">
    <property type="entry name" value="FERRIC ENTEROBACTIN TRANSPORT PROTEIN FEPE"/>
    <property type="match status" value="1"/>
</dbReference>
<keyword evidence="8 10" id="KW-0472">Membrane</keyword>
<keyword evidence="14" id="KW-1185">Reference proteome</keyword>
<dbReference type="GO" id="GO:0004713">
    <property type="term" value="F:protein tyrosine kinase activity"/>
    <property type="evidence" value="ECO:0007669"/>
    <property type="project" value="TreeGrafter"/>
</dbReference>
<keyword evidence="7 10" id="KW-1133">Transmembrane helix</keyword>